<evidence type="ECO:0000256" key="1">
    <source>
        <dbReference type="SAM" id="Phobius"/>
    </source>
</evidence>
<feature type="transmembrane region" description="Helical" evidence="1">
    <location>
        <begin position="78"/>
        <end position="99"/>
    </location>
</feature>
<dbReference type="OrthoDB" id="3261349at2759"/>
<dbReference type="EMBL" id="KN831968">
    <property type="protein sequence ID" value="KIO05215.1"/>
    <property type="molecule type" value="Genomic_DNA"/>
</dbReference>
<keyword evidence="1" id="KW-0812">Transmembrane</keyword>
<dbReference type="Proteomes" id="UP000054217">
    <property type="component" value="Unassembled WGS sequence"/>
</dbReference>
<reference evidence="3" key="2">
    <citation type="submission" date="2015-01" db="EMBL/GenBank/DDBJ databases">
        <title>Evolutionary Origins and Diversification of the Mycorrhizal Mutualists.</title>
        <authorList>
            <consortium name="DOE Joint Genome Institute"/>
            <consortium name="Mycorrhizal Genomics Consortium"/>
            <person name="Kohler A."/>
            <person name="Kuo A."/>
            <person name="Nagy L.G."/>
            <person name="Floudas D."/>
            <person name="Copeland A."/>
            <person name="Barry K.W."/>
            <person name="Cichocki N."/>
            <person name="Veneault-Fourrey C."/>
            <person name="LaButti K."/>
            <person name="Lindquist E.A."/>
            <person name="Lipzen A."/>
            <person name="Lundell T."/>
            <person name="Morin E."/>
            <person name="Murat C."/>
            <person name="Riley R."/>
            <person name="Ohm R."/>
            <person name="Sun H."/>
            <person name="Tunlid A."/>
            <person name="Henrissat B."/>
            <person name="Grigoriev I.V."/>
            <person name="Hibbett D.S."/>
            <person name="Martin F."/>
        </authorList>
    </citation>
    <scope>NUCLEOTIDE SEQUENCE [LARGE SCALE GENOMIC DNA]</scope>
    <source>
        <strain evidence="3">Marx 270</strain>
    </source>
</reference>
<reference evidence="2 3" key="1">
    <citation type="submission" date="2014-04" db="EMBL/GenBank/DDBJ databases">
        <authorList>
            <consortium name="DOE Joint Genome Institute"/>
            <person name="Kuo A."/>
            <person name="Kohler A."/>
            <person name="Costa M.D."/>
            <person name="Nagy L.G."/>
            <person name="Floudas D."/>
            <person name="Copeland A."/>
            <person name="Barry K.W."/>
            <person name="Cichocki N."/>
            <person name="Veneault-Fourrey C."/>
            <person name="LaButti K."/>
            <person name="Lindquist E.A."/>
            <person name="Lipzen A."/>
            <person name="Lundell T."/>
            <person name="Morin E."/>
            <person name="Murat C."/>
            <person name="Sun H."/>
            <person name="Tunlid A."/>
            <person name="Henrissat B."/>
            <person name="Grigoriev I.V."/>
            <person name="Hibbett D.S."/>
            <person name="Martin F."/>
            <person name="Nordberg H.P."/>
            <person name="Cantor M.N."/>
            <person name="Hua S.X."/>
        </authorList>
    </citation>
    <scope>NUCLEOTIDE SEQUENCE [LARGE SCALE GENOMIC DNA]</scope>
    <source>
        <strain evidence="2 3">Marx 270</strain>
    </source>
</reference>
<dbReference type="HOGENOM" id="CLU_035509_16_0_1"/>
<feature type="transmembrane region" description="Helical" evidence="1">
    <location>
        <begin position="120"/>
        <end position="142"/>
    </location>
</feature>
<feature type="transmembrane region" description="Helical" evidence="1">
    <location>
        <begin position="26"/>
        <end position="46"/>
    </location>
</feature>
<protein>
    <submittedName>
        <fullName evidence="2">Uncharacterized protein</fullName>
    </submittedName>
</protein>
<keyword evidence="3" id="KW-1185">Reference proteome</keyword>
<organism evidence="2 3">
    <name type="scientific">Pisolithus tinctorius Marx 270</name>
    <dbReference type="NCBI Taxonomy" id="870435"/>
    <lineage>
        <taxon>Eukaryota</taxon>
        <taxon>Fungi</taxon>
        <taxon>Dikarya</taxon>
        <taxon>Basidiomycota</taxon>
        <taxon>Agaricomycotina</taxon>
        <taxon>Agaricomycetes</taxon>
        <taxon>Agaricomycetidae</taxon>
        <taxon>Boletales</taxon>
        <taxon>Sclerodermatineae</taxon>
        <taxon>Pisolithaceae</taxon>
        <taxon>Pisolithus</taxon>
    </lineage>
</organism>
<dbReference type="AlphaFoldDB" id="A0A0C3NWJ7"/>
<evidence type="ECO:0000313" key="2">
    <source>
        <dbReference type="EMBL" id="KIO05215.1"/>
    </source>
</evidence>
<keyword evidence="1" id="KW-1133">Transmembrane helix</keyword>
<proteinExistence type="predicted"/>
<keyword evidence="1" id="KW-0472">Membrane</keyword>
<gene>
    <name evidence="2" type="ORF">M404DRAFT_1000224</name>
</gene>
<accession>A0A0C3NWJ7</accession>
<feature type="transmembrane region" description="Helical" evidence="1">
    <location>
        <begin position="148"/>
        <end position="167"/>
    </location>
</feature>
<dbReference type="InParanoid" id="A0A0C3NWJ7"/>
<name>A0A0C3NWJ7_PISTI</name>
<sequence>MGVLQIIGEVVMTARVYAIYNRDRRIVSLLVVAVVIAQGLYCWAVLYRPPPSQSEQIATSQGTLAGCPNPMTLAEASYWAAAWGGQLFFDAVVFILTLKKLISIHSLGRRTFMSLLLRDGVMYFAIMTAANGANITTYFVMADPFNKAMLSALTNMLCVMMISRLMLNLRDLERKLTA</sequence>
<evidence type="ECO:0000313" key="3">
    <source>
        <dbReference type="Proteomes" id="UP000054217"/>
    </source>
</evidence>